<protein>
    <submittedName>
        <fullName evidence="3">DUF86 domain-containing protein</fullName>
    </submittedName>
</protein>
<organism evidence="3 4">
    <name type="scientific">Okeania hirsuta</name>
    <dbReference type="NCBI Taxonomy" id="1458930"/>
    <lineage>
        <taxon>Bacteria</taxon>
        <taxon>Bacillati</taxon>
        <taxon>Cyanobacteriota</taxon>
        <taxon>Cyanophyceae</taxon>
        <taxon>Oscillatoriophycideae</taxon>
        <taxon>Oscillatoriales</taxon>
        <taxon>Microcoleaceae</taxon>
        <taxon>Okeania</taxon>
    </lineage>
</organism>
<accession>A0A3N6PG71</accession>
<dbReference type="PANTHER" id="PTHR33490">
    <property type="entry name" value="BLR5614 PROTEIN-RELATED"/>
    <property type="match status" value="1"/>
</dbReference>
<dbReference type="PANTHER" id="PTHR33490:SF1">
    <property type="entry name" value="SLL1233 PROTEIN"/>
    <property type="match status" value="1"/>
</dbReference>
<dbReference type="Proteomes" id="UP000269154">
    <property type="component" value="Unassembled WGS sequence"/>
</dbReference>
<dbReference type="InterPro" id="IPR038765">
    <property type="entry name" value="Papain-like_cys_pep_sf"/>
</dbReference>
<reference evidence="3 4" key="1">
    <citation type="journal article" date="2018" name="ACS Chem. Biol.">
        <title>Ketoreductase domain dysfunction expands chemodiversity: malyngamide biosynthesis in the cyanobacterium Okeania hirsuta.</title>
        <authorList>
            <person name="Moss N.A."/>
            <person name="Leao T."/>
            <person name="Rankin M."/>
            <person name="McCullough T.M."/>
            <person name="Qu P."/>
            <person name="Korobeynikov A."/>
            <person name="Smith J.L."/>
            <person name="Gerwick L."/>
            <person name="Gerwick W.H."/>
        </authorList>
    </citation>
    <scope>NUCLEOTIDE SEQUENCE [LARGE SCALE GENOMIC DNA]</scope>
    <source>
        <strain evidence="3 4">PAB10Feb10-1</strain>
    </source>
</reference>
<feature type="domain" description="DUF2126" evidence="2">
    <location>
        <begin position="81"/>
        <end position="156"/>
    </location>
</feature>
<comment type="caution">
    <text evidence="3">The sequence shown here is derived from an EMBL/GenBank/DDBJ whole genome shotgun (WGS) entry which is preliminary data.</text>
</comment>
<dbReference type="GO" id="GO:0004540">
    <property type="term" value="F:RNA nuclease activity"/>
    <property type="evidence" value="ECO:0007669"/>
    <property type="project" value="InterPro"/>
</dbReference>
<proteinExistence type="predicted"/>
<dbReference type="EMBL" id="RCBY01000145">
    <property type="protein sequence ID" value="RQH33461.1"/>
    <property type="molecule type" value="Genomic_DNA"/>
</dbReference>
<feature type="transmembrane region" description="Helical" evidence="1">
    <location>
        <begin position="16"/>
        <end position="36"/>
    </location>
</feature>
<dbReference type="Pfam" id="PF09899">
    <property type="entry name" value="DUF2126"/>
    <property type="match status" value="1"/>
</dbReference>
<evidence type="ECO:0000256" key="1">
    <source>
        <dbReference type="SAM" id="Phobius"/>
    </source>
</evidence>
<keyword evidence="4" id="KW-1185">Reference proteome</keyword>
<keyword evidence="1" id="KW-1133">Transmembrane helix</keyword>
<dbReference type="AlphaFoldDB" id="A0A3N6PG71"/>
<gene>
    <name evidence="3" type="ORF">D5R40_21665</name>
</gene>
<sequence length="183" mass="20948">MIIKSQKISKIINYKYLNYIFSVSLYIAITKIISWAEVYLPGAGWVVLDITSGFLTAENHIPLVCTPEPTAANPVRGTTEPSESNLEFSVTVSRYQEKPRPTKPYTETQWQKINTLGRQVEEKLRRLGLGLTTGGEPTFISIDDFESPQWRVEAFIQWRQIAGFRDVLVHNYLNINLNRVWGV</sequence>
<keyword evidence="1" id="KW-0472">Membrane</keyword>
<dbReference type="GO" id="GO:0016787">
    <property type="term" value="F:hydrolase activity"/>
    <property type="evidence" value="ECO:0007669"/>
    <property type="project" value="UniProtKB-KW"/>
</dbReference>
<dbReference type="GO" id="GO:0110001">
    <property type="term" value="C:toxin-antitoxin complex"/>
    <property type="evidence" value="ECO:0007669"/>
    <property type="project" value="InterPro"/>
</dbReference>
<dbReference type="OrthoDB" id="9787782at2"/>
<evidence type="ECO:0000313" key="4">
    <source>
        <dbReference type="Proteomes" id="UP000269154"/>
    </source>
</evidence>
<evidence type="ECO:0000313" key="3">
    <source>
        <dbReference type="EMBL" id="RQH33461.1"/>
    </source>
</evidence>
<evidence type="ECO:0000259" key="2">
    <source>
        <dbReference type="Pfam" id="PF09899"/>
    </source>
</evidence>
<name>A0A3N6PG71_9CYAN</name>
<keyword evidence="1" id="KW-0812">Transmembrane</keyword>
<dbReference type="SUPFAM" id="SSF54001">
    <property type="entry name" value="Cysteine proteinases"/>
    <property type="match status" value="1"/>
</dbReference>
<dbReference type="InterPro" id="IPR018667">
    <property type="entry name" value="DUF2126"/>
</dbReference>